<dbReference type="InterPro" id="IPR007936">
    <property type="entry name" value="VapE-like_dom"/>
</dbReference>
<evidence type="ECO:0000313" key="2">
    <source>
        <dbReference type="EMBL" id="MBD2739556.1"/>
    </source>
</evidence>
<dbReference type="PANTHER" id="PTHR34985:SF1">
    <property type="entry name" value="SLR0554 PROTEIN"/>
    <property type="match status" value="1"/>
</dbReference>
<organism evidence="2 3">
    <name type="scientific">Nostoc paludosum FACHB-159</name>
    <dbReference type="NCBI Taxonomy" id="2692908"/>
    <lineage>
        <taxon>Bacteria</taxon>
        <taxon>Bacillati</taxon>
        <taxon>Cyanobacteriota</taxon>
        <taxon>Cyanophyceae</taxon>
        <taxon>Nostocales</taxon>
        <taxon>Nostocaceae</taxon>
        <taxon>Nostoc</taxon>
    </lineage>
</organism>
<feature type="domain" description="Virulence-associated protein E-like" evidence="1">
    <location>
        <begin position="204"/>
        <end position="407"/>
    </location>
</feature>
<keyword evidence="3" id="KW-1185">Reference proteome</keyword>
<comment type="caution">
    <text evidence="2">The sequence shown here is derived from an EMBL/GenBank/DDBJ whole genome shotgun (WGS) entry which is preliminary data.</text>
</comment>
<dbReference type="PANTHER" id="PTHR34985">
    <property type="entry name" value="SLR0554 PROTEIN"/>
    <property type="match status" value="1"/>
</dbReference>
<reference evidence="2 3" key="1">
    <citation type="journal article" date="2020" name="ISME J.">
        <title>Comparative genomics reveals insights into cyanobacterial evolution and habitat adaptation.</title>
        <authorList>
            <person name="Chen M.Y."/>
            <person name="Teng W.K."/>
            <person name="Zhao L."/>
            <person name="Hu C.X."/>
            <person name="Zhou Y.K."/>
            <person name="Han B.P."/>
            <person name="Song L.R."/>
            <person name="Shu W.S."/>
        </authorList>
    </citation>
    <scope>NUCLEOTIDE SEQUENCE [LARGE SCALE GENOMIC DNA]</scope>
    <source>
        <strain evidence="2 3">FACHB-159</strain>
    </source>
</reference>
<proteinExistence type="predicted"/>
<dbReference type="EMBL" id="JACJTU010000093">
    <property type="protein sequence ID" value="MBD2739556.1"/>
    <property type="molecule type" value="Genomic_DNA"/>
</dbReference>
<evidence type="ECO:0000313" key="3">
    <source>
        <dbReference type="Proteomes" id="UP000637383"/>
    </source>
</evidence>
<name>A0ABR8KLA4_9NOSO</name>
<protein>
    <recommendedName>
        <fullName evidence="1">Virulence-associated protein E-like domain-containing protein</fullName>
    </recommendedName>
</protein>
<accession>A0ABR8KLA4</accession>
<dbReference type="Pfam" id="PF05272">
    <property type="entry name" value="VapE-like_dom"/>
    <property type="match status" value="1"/>
</dbReference>
<sequence length="521" mass="60344">MSDDNTFNTTQSSFDESDIESLIPYISKTNILSRSRRGSSSFDNKDARDSSSLINSIRLCINKSGSEAGYVWFEVFKAVYRGRVEVNEWTGELAFDGKPSTPEDLIDMLEQALKMMMKLNRDQFDRKFNVWIENSKFNPIRRQIEQIIKEKTHQWVIPGTDPKTIQNIEGYYTNRDLKPISDVEKLCSIGGYIVKDYYEPMEDWDNLANILFGTDDVLSQMMLEKWLISAVVRAWQPGEQVDYSLVLKGKQGAGKSTFFRLLGGEYFLDLDNSTDGTEVKRQLDKSWIVEMGEMEGITRKKEVEELKAFLTKTKDTFRGLYERKPSDHPRHCVFGGTCNSDEILRDSTGNRRFWIIDLEDRKVNRDYLVENRDSILATAYLKWQQGFTWYPDDKMSEQSEDRNKNYQEVNEWTQKVNHSLAKLQGFIDSKNTSGKSRDGHQHYDGLAINLSAFMEHSLKLHVTLHRSCNKKITQALGELGYTKKRLNLVDGSRPWVYVKQGVQNPLIVDSTQLEQMAECWK</sequence>
<evidence type="ECO:0000259" key="1">
    <source>
        <dbReference type="Pfam" id="PF05272"/>
    </source>
</evidence>
<gene>
    <name evidence="2" type="ORF">H6H03_37855</name>
</gene>
<dbReference type="Proteomes" id="UP000637383">
    <property type="component" value="Unassembled WGS sequence"/>
</dbReference>